<proteinExistence type="predicted"/>
<dbReference type="RefSeq" id="WP_217976352.1">
    <property type="nucleotide sequence ID" value="NZ_JAHTBI010000051.1"/>
</dbReference>
<organism evidence="1 2">
    <name type="scientific">Pseudomonas aegrilactucae</name>
    <dbReference type="NCBI Taxonomy" id="2854028"/>
    <lineage>
        <taxon>Bacteria</taxon>
        <taxon>Pseudomonadati</taxon>
        <taxon>Pseudomonadota</taxon>
        <taxon>Gammaproteobacteria</taxon>
        <taxon>Pseudomonadales</taxon>
        <taxon>Pseudomonadaceae</taxon>
        <taxon>Pseudomonas</taxon>
    </lineage>
</organism>
<reference evidence="1" key="2">
    <citation type="journal article" date="2023" name="Plant Pathol.">
        <title>Dismantling and reorganizing Pseudomonas marginalis sensu#lato.</title>
        <authorList>
            <person name="Sawada H."/>
            <person name="Fujikawa T."/>
            <person name="Satou M."/>
        </authorList>
    </citation>
    <scope>NUCLEOTIDE SEQUENCE</scope>
    <source>
        <strain evidence="1">MAFF 301350</strain>
    </source>
</reference>
<reference evidence="1" key="1">
    <citation type="journal article" date="2022" name="Int. J. Syst. Evol. Microbiol.">
        <title>Pseudomonas aegrilactucae sp. nov. and Pseudomonas morbosilactucae sp. nov., pathogens causing bacterial rot of lettuce in Japan.</title>
        <authorList>
            <person name="Sawada H."/>
            <person name="Fujikawa T."/>
            <person name="Satou M."/>
        </authorList>
    </citation>
    <scope>NUCLEOTIDE SEQUENCE</scope>
    <source>
        <strain evidence="1">MAFF 301350</strain>
    </source>
</reference>
<dbReference type="AlphaFoldDB" id="A0A9Q2XJT4"/>
<keyword evidence="2" id="KW-1185">Reference proteome</keyword>
<dbReference type="EMBL" id="JAHTBI010000051">
    <property type="protein sequence ID" value="MBV6288346.1"/>
    <property type="molecule type" value="Genomic_DNA"/>
</dbReference>
<dbReference type="Proteomes" id="UP001106592">
    <property type="component" value="Unassembled WGS sequence"/>
</dbReference>
<sequence>MNHNIIKGYDPYVCMASCNGINASSMAHAYDSAFNFLVGNTGPVLQSDVTVAYLAFYNHIFYKGATIDQAVMAMRTASGDNNFYHACGQQIKSQQLQTMTTPLYQPQIF</sequence>
<comment type="caution">
    <text evidence="1">The sequence shown here is derived from an EMBL/GenBank/DDBJ whole genome shotgun (WGS) entry which is preliminary data.</text>
</comment>
<evidence type="ECO:0000313" key="1">
    <source>
        <dbReference type="EMBL" id="MBV6288346.1"/>
    </source>
</evidence>
<protein>
    <submittedName>
        <fullName evidence="1">Uncharacterized protein</fullName>
    </submittedName>
</protein>
<evidence type="ECO:0000313" key="2">
    <source>
        <dbReference type="Proteomes" id="UP001106592"/>
    </source>
</evidence>
<gene>
    <name evidence="1" type="ORF">KUO17_15130</name>
</gene>
<name>A0A9Q2XJT4_9PSED</name>
<accession>A0A9Q2XJT4</accession>